<dbReference type="EMBL" id="FRBX01000007">
    <property type="protein sequence ID" value="SHN13507.1"/>
    <property type="molecule type" value="Genomic_DNA"/>
</dbReference>
<evidence type="ECO:0000256" key="2">
    <source>
        <dbReference type="ARBA" id="ARBA00022729"/>
    </source>
</evidence>
<dbReference type="Pfam" id="PF00082">
    <property type="entry name" value="Peptidase_S8"/>
    <property type="match status" value="1"/>
</dbReference>
<name>A0AB36P4P0_9FLAO</name>
<evidence type="ECO:0000259" key="4">
    <source>
        <dbReference type="Pfam" id="PF00082"/>
    </source>
</evidence>
<evidence type="ECO:0000313" key="8">
    <source>
        <dbReference type="Proteomes" id="UP000198431"/>
    </source>
</evidence>
<reference evidence="6 7" key="2">
    <citation type="submission" date="2016-11" db="EMBL/GenBank/DDBJ databases">
        <authorList>
            <person name="Varghese N."/>
            <person name="Submissions S."/>
        </authorList>
    </citation>
    <scope>NUCLEOTIDE SEQUENCE [LARGE SCALE GENOMIC DNA]</scope>
    <source>
        <strain evidence="6 7">DSM 6368</strain>
    </source>
</reference>
<dbReference type="RefSeq" id="WP_073397877.1">
    <property type="nucleotide sequence ID" value="NZ_FRBX01000007.1"/>
</dbReference>
<dbReference type="EMBL" id="MUHB01000004">
    <property type="protein sequence ID" value="OXB06989.1"/>
    <property type="molecule type" value="Genomic_DNA"/>
</dbReference>
<evidence type="ECO:0000313" key="6">
    <source>
        <dbReference type="EMBL" id="SHN13507.1"/>
    </source>
</evidence>
<sequence length="910" mass="101316">MKKRITFLLFMITTISFSQSSEKWKRYIKKENESKFEKYFFTSLENAHQNKYKIVKKLDSTFCIVENESLKSNQTFKSDQTLKKNIPVNNLWKLPSNFSDHKEEKFYTIATDTIEALITDLELLNISDIKILNNHLVIIKSDSKKIVDEIIALNSVSSISQESLRPKGESKIIDQNFSINSINKANANFPLLAGENQIVAIKDDLFNLDDIDLLNKHIPSSTQSAIVSSHATAMATIVAGLGNSSALGKGVAQKAKIQSSDFLNIYPDEVATLQGAVTQNHSYGTEIENFYGSLANAYDSQLFLNPDLTHCFSSGNSGLQGYKSITGNFKQSKNSIVLGCIDQNEVVMPFSSKGPAYDGRIKPELVAYSTQGTSNSTALATGIITLMKQHYKTINNSFLTNALTKAILINSAKDLGNSGPDFTYGYGNIDANKSLKTISENRILSGNLTSGQTNTHTITIPANAKNLKITLVWNDLPAAINSNISLVNDLDMEVISADNITFLPWILNPEIPEQQALRGKDKINTTEQITIENPASGSVSINVLGSYISNTSQEYGITYEYELENQFEWNYPVINDNFPYDGKTISPFKWNSSFSGISGELSVSYNNGETWEIIANDINLDNEQFTYTPKEQKFSKAKLKMTINNTEYISDSFTISYDLNISTSLVCDGTTEINWDKPADVASFNIYQLTGDHLEFKEQTTNTSYTYTDGKIHTVIPVFDNTEGIKSESTLQYAENSNCYFELTLAEVFEEDKVKIYASLFSLYNIKRIDLVKIVNDVESVISTISDINSKTFSFLDAAPIKGSNKYKINIILENNNVVSSLILDTNYLGDDLFFVHPTLLSKNEELNIDAKKEGNAIFYLYNISGQNTIASPLLSKTNTIHLKNTASGIYIYKIVTNSGEMQTGKIAVF</sequence>
<organism evidence="5 8">
    <name type="scientific">Flavobacterium pectinovorum</name>
    <dbReference type="NCBI Taxonomy" id="29533"/>
    <lineage>
        <taxon>Bacteria</taxon>
        <taxon>Pseudomonadati</taxon>
        <taxon>Bacteroidota</taxon>
        <taxon>Flavobacteriia</taxon>
        <taxon>Flavobacteriales</taxon>
        <taxon>Flavobacteriaceae</taxon>
        <taxon>Flavobacterium</taxon>
    </lineage>
</organism>
<dbReference type="InterPro" id="IPR000209">
    <property type="entry name" value="Peptidase_S8/S53_dom"/>
</dbReference>
<dbReference type="Gene3D" id="2.60.120.380">
    <property type="match status" value="1"/>
</dbReference>
<dbReference type="InterPro" id="IPR051048">
    <property type="entry name" value="Peptidase_S8/S53_subtilisin"/>
</dbReference>
<keyword evidence="7" id="KW-1185">Reference proteome</keyword>
<evidence type="ECO:0000313" key="5">
    <source>
        <dbReference type="EMBL" id="OXB06989.1"/>
    </source>
</evidence>
<dbReference type="SUPFAM" id="SSF52743">
    <property type="entry name" value="Subtilisin-like"/>
    <property type="match status" value="1"/>
</dbReference>
<dbReference type="GO" id="GO:0006508">
    <property type="term" value="P:proteolysis"/>
    <property type="evidence" value="ECO:0007669"/>
    <property type="project" value="UniProtKB-KW"/>
</dbReference>
<dbReference type="GO" id="GO:0004252">
    <property type="term" value="F:serine-type endopeptidase activity"/>
    <property type="evidence" value="ECO:0007669"/>
    <property type="project" value="UniProtKB-UniRule"/>
</dbReference>
<dbReference type="Gene3D" id="3.40.50.200">
    <property type="entry name" value="Peptidase S8/S53 domain"/>
    <property type="match status" value="1"/>
</dbReference>
<protein>
    <submittedName>
        <fullName evidence="6">Por secretion system C-terminal sorting domain-containing protein</fullName>
    </submittedName>
    <submittedName>
        <fullName evidence="5">Secretion protein</fullName>
    </submittedName>
</protein>
<feature type="active site" description="Charge relay system" evidence="3">
    <location>
        <position position="230"/>
    </location>
</feature>
<comment type="caution">
    <text evidence="5">The sequence shown here is derived from an EMBL/GenBank/DDBJ whole genome shotgun (WGS) entry which is preliminary data.</text>
</comment>
<keyword evidence="3" id="KW-0720">Serine protease</keyword>
<dbReference type="InterPro" id="IPR036852">
    <property type="entry name" value="Peptidase_S8/S53_dom_sf"/>
</dbReference>
<feature type="active site" description="Charge relay system" evidence="3">
    <location>
        <position position="374"/>
    </location>
</feature>
<evidence type="ECO:0000256" key="1">
    <source>
        <dbReference type="ARBA" id="ARBA00011073"/>
    </source>
</evidence>
<reference evidence="5 8" key="1">
    <citation type="submission" date="2016-11" db="EMBL/GenBank/DDBJ databases">
        <title>Whole genomes of Flavobacteriaceae.</title>
        <authorList>
            <person name="Stine C."/>
            <person name="Li C."/>
            <person name="Tadesse D."/>
        </authorList>
    </citation>
    <scope>NUCLEOTIDE SEQUENCE [LARGE SCALE GENOMIC DNA]</scope>
    <source>
        <strain evidence="5 8">ATCC 19366</strain>
    </source>
</reference>
<dbReference type="AlphaFoldDB" id="A0AB36P4P0"/>
<evidence type="ECO:0000313" key="7">
    <source>
        <dbReference type="Proteomes" id="UP000184216"/>
    </source>
</evidence>
<dbReference type="InterPro" id="IPR026444">
    <property type="entry name" value="Secre_tail"/>
</dbReference>
<dbReference type="PANTHER" id="PTHR43399">
    <property type="entry name" value="SUBTILISIN-RELATED"/>
    <property type="match status" value="1"/>
</dbReference>
<dbReference type="Proteomes" id="UP000198431">
    <property type="component" value="Unassembled WGS sequence"/>
</dbReference>
<feature type="active site" description="Charge relay system" evidence="3">
    <location>
        <position position="203"/>
    </location>
</feature>
<proteinExistence type="inferred from homology"/>
<accession>A0AB36P4P0</accession>
<dbReference type="PROSITE" id="PS51892">
    <property type="entry name" value="SUBTILASE"/>
    <property type="match status" value="1"/>
</dbReference>
<dbReference type="PANTHER" id="PTHR43399:SF4">
    <property type="entry name" value="CELL WALL-ASSOCIATED PROTEASE"/>
    <property type="match status" value="1"/>
</dbReference>
<dbReference type="InterPro" id="IPR034058">
    <property type="entry name" value="TagA/B/C/D_pept_dom"/>
</dbReference>
<keyword evidence="2" id="KW-0732">Signal</keyword>
<feature type="domain" description="Peptidase S8/S53" evidence="4">
    <location>
        <begin position="226"/>
        <end position="427"/>
    </location>
</feature>
<evidence type="ECO:0000256" key="3">
    <source>
        <dbReference type="PROSITE-ProRule" id="PRU01240"/>
    </source>
</evidence>
<keyword evidence="3" id="KW-0378">Hydrolase</keyword>
<dbReference type="Proteomes" id="UP000184216">
    <property type="component" value="Unassembled WGS sequence"/>
</dbReference>
<keyword evidence="3" id="KW-0645">Protease</keyword>
<gene>
    <name evidence="5" type="ORF">B0A72_03840</name>
    <name evidence="6" type="ORF">SAMN05444387_4215</name>
</gene>
<comment type="similarity">
    <text evidence="1 3">Belongs to the peptidase S8 family.</text>
</comment>
<dbReference type="CDD" id="cd04842">
    <property type="entry name" value="Peptidases_S8_Kp43_protease"/>
    <property type="match status" value="1"/>
</dbReference>
<dbReference type="NCBIfam" id="TIGR04183">
    <property type="entry name" value="Por_Secre_tail"/>
    <property type="match status" value="1"/>
</dbReference>